<dbReference type="Gene3D" id="3.40.50.150">
    <property type="entry name" value="Vaccinia Virus protein VP39"/>
    <property type="match status" value="1"/>
</dbReference>
<keyword evidence="6" id="KW-1185">Reference proteome</keyword>
<sequence length="203" mass="22653">MTGPTRAFWQERFDTEQTGWDRGGPSPQLNAWLDSGVLQPCRIAVPGCGNGWEVAELAARGFDVTGIDYTEAAVARTRALCAERGFQAHVVQADVLTFQPDAPYDAVYEQTCLCALHPDHWVTYAGQLHTWLKPGGRLHALLMQRVRPEASEQGLIEGPPYHCDINAVRALFPATRWQWTKPPYIKVPHPSLSHELALTLDRL</sequence>
<keyword evidence="3 5" id="KW-0808">Transferase</keyword>
<dbReference type="PANTHER" id="PTHR32183">
    <property type="match status" value="1"/>
</dbReference>
<proteinExistence type="predicted"/>
<dbReference type="GO" id="GO:0032259">
    <property type="term" value="P:methylation"/>
    <property type="evidence" value="ECO:0007669"/>
    <property type="project" value="UniProtKB-KW"/>
</dbReference>
<evidence type="ECO:0000256" key="1">
    <source>
        <dbReference type="ARBA" id="ARBA00022553"/>
    </source>
</evidence>
<evidence type="ECO:0000313" key="6">
    <source>
        <dbReference type="Proteomes" id="UP000244892"/>
    </source>
</evidence>
<keyword evidence="1" id="KW-0597">Phosphoprotein</keyword>
<dbReference type="CDD" id="cd02440">
    <property type="entry name" value="AdoMet_MTases"/>
    <property type="match status" value="1"/>
</dbReference>
<dbReference type="AlphaFoldDB" id="A0A2U8FPR4"/>
<gene>
    <name evidence="5" type="ORF">DEH84_06105</name>
</gene>
<name>A0A2U8FPR4_9BURK</name>
<dbReference type="RefSeq" id="WP_109035710.1">
    <property type="nucleotide sequence ID" value="NZ_CP029210.1"/>
</dbReference>
<reference evidence="5 6" key="1">
    <citation type="submission" date="2018-05" db="EMBL/GenBank/DDBJ databases">
        <title>complete genome sequence of Aquabacterium olei NBRC 110486.</title>
        <authorList>
            <person name="Tang B."/>
            <person name="Chang J."/>
            <person name="Zhang L."/>
            <person name="Yang H."/>
        </authorList>
    </citation>
    <scope>NUCLEOTIDE SEQUENCE [LARGE SCALE GENOMIC DNA]</scope>
    <source>
        <strain evidence="5 6">NBRC 110486</strain>
    </source>
</reference>
<accession>A0A2U8FPR4</accession>
<dbReference type="SUPFAM" id="SSF53335">
    <property type="entry name" value="S-adenosyl-L-methionine-dependent methyltransferases"/>
    <property type="match status" value="1"/>
</dbReference>
<keyword evidence="2 5" id="KW-0489">Methyltransferase</keyword>
<keyword evidence="4" id="KW-0949">S-adenosyl-L-methionine</keyword>
<dbReference type="InterPro" id="IPR029063">
    <property type="entry name" value="SAM-dependent_MTases_sf"/>
</dbReference>
<evidence type="ECO:0000256" key="3">
    <source>
        <dbReference type="ARBA" id="ARBA00022679"/>
    </source>
</evidence>
<dbReference type="EMBL" id="CP029210">
    <property type="protein sequence ID" value="AWI53051.1"/>
    <property type="molecule type" value="Genomic_DNA"/>
</dbReference>
<dbReference type="Pfam" id="PF05724">
    <property type="entry name" value="TPMT"/>
    <property type="match status" value="1"/>
</dbReference>
<protein>
    <submittedName>
        <fullName evidence="5">Thiopurine S-methyltransferase</fullName>
    </submittedName>
</protein>
<dbReference type="PROSITE" id="PS51585">
    <property type="entry name" value="SAM_MT_TPMT"/>
    <property type="match status" value="1"/>
</dbReference>
<dbReference type="GO" id="GO:0008757">
    <property type="term" value="F:S-adenosylmethionine-dependent methyltransferase activity"/>
    <property type="evidence" value="ECO:0007669"/>
    <property type="project" value="InterPro"/>
</dbReference>
<evidence type="ECO:0000256" key="2">
    <source>
        <dbReference type="ARBA" id="ARBA00022603"/>
    </source>
</evidence>
<dbReference type="PANTHER" id="PTHR32183:SF6">
    <property type="entry name" value="CYSTEINE SULFINATE DESULFINASE_CYSTEINE DESULFURASE AND RELATED ENZYMES"/>
    <property type="match status" value="1"/>
</dbReference>
<evidence type="ECO:0000313" key="5">
    <source>
        <dbReference type="EMBL" id="AWI53051.1"/>
    </source>
</evidence>
<evidence type="ECO:0000256" key="4">
    <source>
        <dbReference type="ARBA" id="ARBA00022691"/>
    </source>
</evidence>
<dbReference type="Proteomes" id="UP000244892">
    <property type="component" value="Chromosome"/>
</dbReference>
<dbReference type="InterPro" id="IPR008854">
    <property type="entry name" value="TPMT"/>
</dbReference>
<organism evidence="5 6">
    <name type="scientific">Aquabacterium olei</name>
    <dbReference type="NCBI Taxonomy" id="1296669"/>
    <lineage>
        <taxon>Bacteria</taxon>
        <taxon>Pseudomonadati</taxon>
        <taxon>Pseudomonadota</taxon>
        <taxon>Betaproteobacteria</taxon>
        <taxon>Burkholderiales</taxon>
        <taxon>Aquabacterium</taxon>
    </lineage>
</organism>
<dbReference type="OrthoDB" id="7348755at2"/>
<dbReference type="KEGG" id="aon:DEH84_06105"/>